<evidence type="ECO:0000256" key="6">
    <source>
        <dbReference type="HAMAP-Rule" id="MF_00362"/>
    </source>
</evidence>
<comment type="subunit">
    <text evidence="6">Part of the ribosomal stalk of the 50S ribosomal subunit. The N-terminus interacts with L11 and the large rRNA to form the base of the stalk. The C-terminus forms an elongated spine to which L12 dimers bind in a sequential fashion forming a multimeric L10(L12)X complex.</text>
</comment>
<dbReference type="KEGG" id="epo:Epro_1287"/>
<dbReference type="PANTHER" id="PTHR11560">
    <property type="entry name" value="39S RIBOSOMAL PROTEIN L10, MITOCHONDRIAL"/>
    <property type="match status" value="1"/>
</dbReference>
<evidence type="ECO:0000256" key="5">
    <source>
        <dbReference type="ARBA" id="ARBA00035202"/>
    </source>
</evidence>
<proteinExistence type="inferred from homology"/>
<organism evidence="7 8">
    <name type="scientific">Endomicrobium proavitum</name>
    <dbReference type="NCBI Taxonomy" id="1408281"/>
    <lineage>
        <taxon>Bacteria</taxon>
        <taxon>Pseudomonadati</taxon>
        <taxon>Elusimicrobiota</taxon>
        <taxon>Endomicrobiia</taxon>
        <taxon>Endomicrobiales</taxon>
        <taxon>Endomicrobiaceae</taxon>
        <taxon>Endomicrobium</taxon>
    </lineage>
</organism>
<keyword evidence="3 6" id="KW-0689">Ribosomal protein</keyword>
<sequence>MPNLKNQQEVKSLTEKFKSMKGLILTEYHGLTVEEISDLRAKLRSTSSEYAVVKNTLGKIALKEAGIDAGENLSGPTALVIEGGDIVSPAKVVVEFAKTHAKLKVRAGFLEGKFVDASVIEQLSSLPSREVLIAKLLGSMNSPITGFVNVLAANIRGFVTVLDAIAKKQAA</sequence>
<dbReference type="Gene3D" id="3.30.70.1730">
    <property type="match status" value="1"/>
</dbReference>
<dbReference type="STRING" id="1408281.Epro_1287"/>
<evidence type="ECO:0000256" key="1">
    <source>
        <dbReference type="ARBA" id="ARBA00002633"/>
    </source>
</evidence>
<keyword evidence="6" id="KW-0694">RNA-binding</keyword>
<name>A0A0G3WK31_9BACT</name>
<keyword evidence="4 6" id="KW-0687">Ribonucleoprotein</keyword>
<dbReference type="InterPro" id="IPR043141">
    <property type="entry name" value="Ribosomal_uL10-like_sf"/>
</dbReference>
<dbReference type="NCBIfam" id="NF000955">
    <property type="entry name" value="PRK00099.1-1"/>
    <property type="match status" value="1"/>
</dbReference>
<reference evidence="7 8" key="1">
    <citation type="submission" date="2014-09" db="EMBL/GenBank/DDBJ databases">
        <title>Complete genome sequence of Endomicrobium proavitum.</title>
        <authorList>
            <person name="Zheng H."/>
        </authorList>
    </citation>
    <scope>NUCLEOTIDE SEQUENCE [LARGE SCALE GENOMIC DNA]</scope>
    <source>
        <strain evidence="7 8">Rsa215</strain>
    </source>
</reference>
<evidence type="ECO:0000256" key="2">
    <source>
        <dbReference type="ARBA" id="ARBA00008889"/>
    </source>
</evidence>
<dbReference type="InterPro" id="IPR022973">
    <property type="entry name" value="Ribosomal_uL10_bac"/>
</dbReference>
<evidence type="ECO:0000313" key="8">
    <source>
        <dbReference type="Proteomes" id="UP000035337"/>
    </source>
</evidence>
<dbReference type="Proteomes" id="UP000035337">
    <property type="component" value="Chromosome"/>
</dbReference>
<dbReference type="SUPFAM" id="SSF160369">
    <property type="entry name" value="Ribosomal protein L10-like"/>
    <property type="match status" value="1"/>
</dbReference>
<evidence type="ECO:0000313" key="7">
    <source>
        <dbReference type="EMBL" id="AKL98663.1"/>
    </source>
</evidence>
<dbReference type="EMBL" id="CP009498">
    <property type="protein sequence ID" value="AKL98663.1"/>
    <property type="molecule type" value="Genomic_DNA"/>
</dbReference>
<dbReference type="Pfam" id="PF00466">
    <property type="entry name" value="Ribosomal_L10"/>
    <property type="match status" value="1"/>
</dbReference>
<dbReference type="GO" id="GO:0070180">
    <property type="term" value="F:large ribosomal subunit rRNA binding"/>
    <property type="evidence" value="ECO:0007669"/>
    <property type="project" value="UniProtKB-UniRule"/>
</dbReference>
<dbReference type="PATRIC" id="fig|1408281.3.peg.1329"/>
<dbReference type="OrthoDB" id="9808307at2"/>
<dbReference type="GO" id="GO:0006412">
    <property type="term" value="P:translation"/>
    <property type="evidence" value="ECO:0007669"/>
    <property type="project" value="UniProtKB-UniRule"/>
</dbReference>
<comment type="similarity">
    <text evidence="2 6">Belongs to the universal ribosomal protein uL10 family.</text>
</comment>
<accession>A0A0G3WK31</accession>
<evidence type="ECO:0000256" key="4">
    <source>
        <dbReference type="ARBA" id="ARBA00023274"/>
    </source>
</evidence>
<dbReference type="InterPro" id="IPR047865">
    <property type="entry name" value="Ribosomal_uL10_bac_type"/>
</dbReference>
<dbReference type="InterPro" id="IPR001790">
    <property type="entry name" value="Ribosomal_uL10"/>
</dbReference>
<evidence type="ECO:0000256" key="3">
    <source>
        <dbReference type="ARBA" id="ARBA00022980"/>
    </source>
</evidence>
<dbReference type="RefSeq" id="WP_052571409.1">
    <property type="nucleotide sequence ID" value="NZ_CP009498.1"/>
</dbReference>
<dbReference type="HAMAP" id="MF_00362">
    <property type="entry name" value="Ribosomal_uL10"/>
    <property type="match status" value="1"/>
</dbReference>
<dbReference type="Gene3D" id="6.10.250.290">
    <property type="match status" value="1"/>
</dbReference>
<dbReference type="PROSITE" id="PS01109">
    <property type="entry name" value="RIBOSOMAL_L10"/>
    <property type="match status" value="1"/>
</dbReference>
<gene>
    <name evidence="6 7" type="primary">rplJ</name>
    <name evidence="7" type="ORF">Epro_1287</name>
</gene>
<keyword evidence="8" id="KW-1185">Reference proteome</keyword>
<dbReference type="CDD" id="cd05797">
    <property type="entry name" value="Ribosomal_L10"/>
    <property type="match status" value="1"/>
</dbReference>
<keyword evidence="6" id="KW-0699">rRNA-binding</keyword>
<comment type="function">
    <text evidence="1 6">Forms part of the ribosomal stalk, playing a central role in the interaction of the ribosome with GTP-bound translation factors.</text>
</comment>
<protein>
    <recommendedName>
        <fullName evidence="5 6">Large ribosomal subunit protein uL10</fullName>
    </recommendedName>
</protein>
<dbReference type="GO" id="GO:0003735">
    <property type="term" value="F:structural constituent of ribosome"/>
    <property type="evidence" value="ECO:0007669"/>
    <property type="project" value="InterPro"/>
</dbReference>
<dbReference type="InterPro" id="IPR002363">
    <property type="entry name" value="Ribosomal_uL10_CS_bac"/>
</dbReference>
<dbReference type="AlphaFoldDB" id="A0A0G3WK31"/>
<dbReference type="GO" id="GO:0015934">
    <property type="term" value="C:large ribosomal subunit"/>
    <property type="evidence" value="ECO:0007669"/>
    <property type="project" value="InterPro"/>
</dbReference>